<dbReference type="GO" id="GO:0016020">
    <property type="term" value="C:membrane"/>
    <property type="evidence" value="ECO:0007669"/>
    <property type="project" value="TreeGrafter"/>
</dbReference>
<reference evidence="2 3" key="1">
    <citation type="journal article" date="2015" name="Nature">
        <title>rRNA introns, odd ribosomes, and small enigmatic genomes across a large radiation of phyla.</title>
        <authorList>
            <person name="Brown C.T."/>
            <person name="Hug L.A."/>
            <person name="Thomas B.C."/>
            <person name="Sharon I."/>
            <person name="Castelle C.J."/>
            <person name="Singh A."/>
            <person name="Wilkins M.J."/>
            <person name="Williams K.H."/>
            <person name="Banfield J.F."/>
        </authorList>
    </citation>
    <scope>NUCLEOTIDE SEQUENCE [LARGE SCALE GENOMIC DNA]</scope>
</reference>
<dbReference type="CDD" id="cd03801">
    <property type="entry name" value="GT4_PimA-like"/>
    <property type="match status" value="1"/>
</dbReference>
<dbReference type="InterPro" id="IPR001296">
    <property type="entry name" value="Glyco_trans_1"/>
</dbReference>
<organism evidence="2 3">
    <name type="scientific">Candidatus Woesebacteria bacterium GW2011_GWB1_39_12</name>
    <dbReference type="NCBI Taxonomy" id="1618574"/>
    <lineage>
        <taxon>Bacteria</taxon>
        <taxon>Candidatus Woeseibacteriota</taxon>
    </lineage>
</organism>
<accession>A0A0G0MIY0</accession>
<name>A0A0G0MIY0_9BACT</name>
<evidence type="ECO:0000313" key="3">
    <source>
        <dbReference type="Proteomes" id="UP000033881"/>
    </source>
</evidence>
<dbReference type="Gene3D" id="3.40.50.2000">
    <property type="entry name" value="Glycogen Phosphorylase B"/>
    <property type="match status" value="2"/>
</dbReference>
<dbReference type="PANTHER" id="PTHR45919:SF1">
    <property type="entry name" value="GDP-MAN:MAN(3)GLCNAC(2)-PP-DOL ALPHA-1,2-MANNOSYLTRANSFERASE"/>
    <property type="match status" value="1"/>
</dbReference>
<dbReference type="SUPFAM" id="SSF53756">
    <property type="entry name" value="UDP-Glycosyltransferase/glycogen phosphorylase"/>
    <property type="match status" value="1"/>
</dbReference>
<dbReference type="PANTHER" id="PTHR45919">
    <property type="entry name" value="GDP-MAN:MAN(3)GLCNAC(2)-PP-DOL ALPHA-1,2-MANNOSYLTRANSFERASE"/>
    <property type="match status" value="1"/>
</dbReference>
<dbReference type="EMBL" id="LBWB01000013">
    <property type="protein sequence ID" value="KKR00336.1"/>
    <property type="molecule type" value="Genomic_DNA"/>
</dbReference>
<feature type="domain" description="Glycosyl transferase family 1" evidence="1">
    <location>
        <begin position="150"/>
        <end position="323"/>
    </location>
</feature>
<dbReference type="Proteomes" id="UP000033881">
    <property type="component" value="Unassembled WGS sequence"/>
</dbReference>
<dbReference type="STRING" id="1618574.UT24_C0013G0002"/>
<dbReference type="InterPro" id="IPR038013">
    <property type="entry name" value="ALG11"/>
</dbReference>
<gene>
    <name evidence="2" type="ORF">UT24_C0013G0002</name>
</gene>
<keyword evidence="2" id="KW-0808">Transferase</keyword>
<evidence type="ECO:0000313" key="2">
    <source>
        <dbReference type="EMBL" id="KKR00336.1"/>
    </source>
</evidence>
<evidence type="ECO:0000259" key="1">
    <source>
        <dbReference type="Pfam" id="PF00534"/>
    </source>
</evidence>
<dbReference type="Pfam" id="PF00534">
    <property type="entry name" value="Glycos_transf_1"/>
    <property type="match status" value="1"/>
</dbReference>
<proteinExistence type="predicted"/>
<dbReference type="AlphaFoldDB" id="A0A0G0MIY0"/>
<dbReference type="GO" id="GO:0006487">
    <property type="term" value="P:protein N-linked glycosylation"/>
    <property type="evidence" value="ECO:0007669"/>
    <property type="project" value="TreeGrafter"/>
</dbReference>
<protein>
    <submittedName>
        <fullName evidence="2">Glycosyl transferase family 2</fullName>
    </submittedName>
</protein>
<comment type="caution">
    <text evidence="2">The sequence shown here is derived from an EMBL/GenBank/DDBJ whole genome shotgun (WGS) entry which is preliminary data.</text>
</comment>
<dbReference type="GO" id="GO:0004377">
    <property type="term" value="F:GDP-Man:Man(3)GlcNAc(2)-PP-Dol alpha-1,2-mannosyltransferase activity"/>
    <property type="evidence" value="ECO:0007669"/>
    <property type="project" value="InterPro"/>
</dbReference>
<sequence>MKAAIYNPYLDTLGGGEKYTMAFAQALVNAGYKVDVQWKSTSIKKSLEKRFGMRLKDIDFIHTINRGDGYDVCFWVSDGSIPLLRAHKNFLHFQFPFKDVNGRSLLNKMKLFRVDEIICNSYFTKGFIDKEYGVDAQVIYPPVDVVSFKPKRKENSILYVGRFSQLEQAKNQHILVAEFKKLCKGGVKDWKLILAGGVEVGVGNYIDKLAKSSKDYPIEIIKSPSFEELKNLYGKAKVFWSAVGCGIDENKEPKKVEHFGISVVEAMVAGVVPVVFSAGGYKEIVADGYNGFLWETKREFIKKTKELLNNPKLLRNISLQAKHDANVYEYERFEAEVGELLY</sequence>